<evidence type="ECO:0000256" key="2">
    <source>
        <dbReference type="ARBA" id="ARBA00023125"/>
    </source>
</evidence>
<evidence type="ECO:0000259" key="5">
    <source>
        <dbReference type="PROSITE" id="PS51078"/>
    </source>
</evidence>
<evidence type="ECO:0000313" key="6">
    <source>
        <dbReference type="EMBL" id="ONH29120.1"/>
    </source>
</evidence>
<dbReference type="PROSITE" id="PS51078">
    <property type="entry name" value="ICLR_ED"/>
    <property type="match status" value="1"/>
</dbReference>
<feature type="domain" description="HTH iclR-type" evidence="4">
    <location>
        <begin position="8"/>
        <end position="70"/>
    </location>
</feature>
<dbReference type="Pfam" id="PF09339">
    <property type="entry name" value="HTH_IclR"/>
    <property type="match status" value="1"/>
</dbReference>
<dbReference type="InterPro" id="IPR005471">
    <property type="entry name" value="Tscrpt_reg_IclR_N"/>
</dbReference>
<keyword evidence="3" id="KW-0804">Transcription</keyword>
<dbReference type="PROSITE" id="PS51077">
    <property type="entry name" value="HTH_ICLR"/>
    <property type="match status" value="1"/>
</dbReference>
<dbReference type="InterPro" id="IPR036390">
    <property type="entry name" value="WH_DNA-bd_sf"/>
</dbReference>
<evidence type="ECO:0000256" key="1">
    <source>
        <dbReference type="ARBA" id="ARBA00023015"/>
    </source>
</evidence>
<dbReference type="Gene3D" id="1.10.10.10">
    <property type="entry name" value="Winged helix-like DNA-binding domain superfamily/Winged helix DNA-binding domain"/>
    <property type="match status" value="1"/>
</dbReference>
<evidence type="ECO:0000256" key="3">
    <source>
        <dbReference type="ARBA" id="ARBA00023163"/>
    </source>
</evidence>
<dbReference type="GO" id="GO:0045892">
    <property type="term" value="P:negative regulation of DNA-templated transcription"/>
    <property type="evidence" value="ECO:0007669"/>
    <property type="project" value="TreeGrafter"/>
</dbReference>
<dbReference type="InterPro" id="IPR029016">
    <property type="entry name" value="GAF-like_dom_sf"/>
</dbReference>
<dbReference type="EMBL" id="MOMC01000034">
    <property type="protein sequence ID" value="ONH29120.1"/>
    <property type="molecule type" value="Genomic_DNA"/>
</dbReference>
<organism evidence="6 7">
    <name type="scientific">Pseudofrankia asymbiotica</name>
    <dbReference type="NCBI Taxonomy" id="1834516"/>
    <lineage>
        <taxon>Bacteria</taxon>
        <taxon>Bacillati</taxon>
        <taxon>Actinomycetota</taxon>
        <taxon>Actinomycetes</taxon>
        <taxon>Frankiales</taxon>
        <taxon>Frankiaceae</taxon>
        <taxon>Pseudofrankia</taxon>
    </lineage>
</organism>
<evidence type="ECO:0000313" key="7">
    <source>
        <dbReference type="Proteomes" id="UP000188929"/>
    </source>
</evidence>
<evidence type="ECO:0000259" key="4">
    <source>
        <dbReference type="PROSITE" id="PS51077"/>
    </source>
</evidence>
<dbReference type="AlphaFoldDB" id="A0A1V2IA72"/>
<dbReference type="InterPro" id="IPR036388">
    <property type="entry name" value="WH-like_DNA-bd_sf"/>
</dbReference>
<keyword evidence="2" id="KW-0238">DNA-binding</keyword>
<name>A0A1V2IA72_9ACTN</name>
<dbReference type="SMART" id="SM00346">
    <property type="entry name" value="HTH_ICLR"/>
    <property type="match status" value="1"/>
</dbReference>
<dbReference type="InterPro" id="IPR050707">
    <property type="entry name" value="HTH_MetabolicPath_Reg"/>
</dbReference>
<accession>A0A1V2IA72</accession>
<comment type="caution">
    <text evidence="6">The sequence shown here is derived from an EMBL/GenBank/DDBJ whole genome shotgun (WGS) entry which is preliminary data.</text>
</comment>
<feature type="domain" description="IclR-ED" evidence="5">
    <location>
        <begin position="71"/>
        <end position="296"/>
    </location>
</feature>
<dbReference type="Proteomes" id="UP000188929">
    <property type="component" value="Unassembled WGS sequence"/>
</dbReference>
<dbReference type="OrthoDB" id="4350244at2"/>
<gene>
    <name evidence="6" type="ORF">BL253_17010</name>
</gene>
<proteinExistence type="predicted"/>
<keyword evidence="7" id="KW-1185">Reference proteome</keyword>
<dbReference type="SUPFAM" id="SSF46785">
    <property type="entry name" value="Winged helix' DNA-binding domain"/>
    <property type="match status" value="1"/>
</dbReference>
<dbReference type="InterPro" id="IPR011991">
    <property type="entry name" value="ArsR-like_HTH"/>
</dbReference>
<dbReference type="Gene3D" id="3.30.450.40">
    <property type="match status" value="1"/>
</dbReference>
<dbReference type="GO" id="GO:0003677">
    <property type="term" value="F:DNA binding"/>
    <property type="evidence" value="ECO:0007669"/>
    <property type="project" value="UniProtKB-KW"/>
</dbReference>
<dbReference type="InterPro" id="IPR014757">
    <property type="entry name" value="Tscrpt_reg_IclR_C"/>
</dbReference>
<dbReference type="GO" id="GO:0003700">
    <property type="term" value="F:DNA-binding transcription factor activity"/>
    <property type="evidence" value="ECO:0007669"/>
    <property type="project" value="TreeGrafter"/>
</dbReference>
<reference evidence="7" key="1">
    <citation type="submission" date="2016-10" db="EMBL/GenBank/DDBJ databases">
        <title>Frankia sp. NRRL B-16386 Genome sequencing.</title>
        <authorList>
            <person name="Ghodhbane-Gtari F."/>
            <person name="Swanson E."/>
            <person name="Gueddou A."/>
            <person name="Hezbri K."/>
            <person name="Ktari K."/>
            <person name="Nouioui I."/>
            <person name="Morris K."/>
            <person name="Simpson S."/>
            <person name="Abebe-Akele F."/>
            <person name="Thomas K."/>
            <person name="Gtari M."/>
            <person name="Tisa L.S."/>
        </authorList>
    </citation>
    <scope>NUCLEOTIDE SEQUENCE [LARGE SCALE GENOMIC DNA]</scope>
    <source>
        <strain evidence="7">NRRL B-16386</strain>
    </source>
</reference>
<dbReference type="CDD" id="cd00090">
    <property type="entry name" value="HTH_ARSR"/>
    <property type="match status" value="1"/>
</dbReference>
<dbReference type="PANTHER" id="PTHR30136">
    <property type="entry name" value="HELIX-TURN-HELIX TRANSCRIPTIONAL REGULATOR, ICLR FAMILY"/>
    <property type="match status" value="1"/>
</dbReference>
<dbReference type="PANTHER" id="PTHR30136:SF8">
    <property type="entry name" value="TRANSCRIPTIONAL REGULATORY PROTEIN"/>
    <property type="match status" value="1"/>
</dbReference>
<keyword evidence="1" id="KW-0805">Transcription regulation</keyword>
<dbReference type="RefSeq" id="WP_076818150.1">
    <property type="nucleotide sequence ID" value="NZ_MOMC01000034.1"/>
</dbReference>
<dbReference type="STRING" id="1834516.BL253_17010"/>
<sequence length="308" mass="32017">MSSRPRPSPQTDRVIAVVEMLAGAPGGLSQSEISRRLGLTAATCYPTLAALERAGWLRRHPTRRTYALGPGLIAAGQAATAGTDALAAGRGRMADLHRRLGLSVVALVPAAEYATVAHLVVDPRGRPVATLRVGDTIPFHPPLGITSMAWQPDAVVEGWLNRGGVSDPADRDEYRDLLHVIRARGYSAELSTSLDERVRRQVGEAAAANLRGQLPGLLRDLAAGLASPSDFVAGDLDPASDYRVDSLSAPVFDAHGAVALVVSLRGFAAAITGAEAIQLGVTLTAATDAITADIAGRPPAILLGTDQA</sequence>
<dbReference type="SUPFAM" id="SSF55781">
    <property type="entry name" value="GAF domain-like"/>
    <property type="match status" value="1"/>
</dbReference>
<protein>
    <submittedName>
        <fullName evidence="6">Transcriptional regulator</fullName>
    </submittedName>
</protein>